<sequence length="1246" mass="136619">MSDSYDDDDDFFDNPETLQLLEQAEQKAVQASQAPPRNDIPQEDKIGRVLLGAQGNRRFQHGFSNSSRPPQPQPPPQPQAGPSRFPRAPPPKPAYQPPPPQRQTRDDTPPRDVVLDQTGRYALHQGSSQEPVITDNRRAQTRALQDRMSTTSVGGGRSREGSALPLSQSEQARENRRQAIAEALGGAAPAASQSFNPSQSRVLSRSNSSSSIPLRPAANGQPGGFNPNPNRQLSRSISTGSQSFGRPSQQGQGQGQVVRMPTIPSGSQPRAPSPAGPGPDAQMQKQLQELQAQFQAAQNELQALKKAQAQAPNANAGFSRAGAGTSGVGGEDLKDKMKQLQADFYRAKGEAEIMRRAQKEANTKHLAELEKLKQSLADKEAQMKEKEKNQSRLVESIKHQAVFSNHALQNSAIKPRPSQRLPTQHSGFPHPAGPSTHNQAFSRGVLPTPVRNGSPSHHRTPFHLGANGEETPIALGRRGKGGMAPPTTLPRHTETQARQGVQPGAGGFYNAFAGTPTIQPRKKLKTSHPASGGSGSQTPVAQLSRRTPGVTGSPSKSPASSPTKRTQIALRSKGTSQTSKSKGQGKKREMASSPFRSSPPSASTRRGSSPGMEVEGEGGENEADDDEDDLEWDGPEPVDIDERSELLYHIFNHTCLSGYQTTILSGRTAFSPTLYRILNYQPPIPSRRRKPKDAPSTHHEILEEQLREEFRTQYTQWCGRILKLLGDSGLEFEALGKGLVEVWAGMVRHFSALVLTSAKYDEESEYEDDEYKLRYEEIAILQNVLDLLSSSTYLFPGLIPFILDSDSGMGQGGIIAWIRQLVSDVLSEPEKVEALDKMMMREHIRQEEGEEDDEEGENQDRDAKEKEQEERAEQKEGLKGWELELSDSVVRLCEALCWFGEQNSVWQGDELVDIILGFINTNLDLYVVKRGIDLFAAGSVRANHFQALINSSARYPTQNAGESPLIDQLGWYLINGHDAAQPHETHEMNITIVRGLAMMSASVPDAPILMAARTNLTACLTILLYGESNKIWGVHLEEVVIEEVLRLLQPSLALLHHLAYPFAPFSSQTKLASVSQSQRSTLTPGRMGPSQLDPDSIIGVDLVERLRTLNMQKEFNGLQHMFISGMGCMAYGIFDQGIGAVEGADGSVAEEDLRVIQAMGGDLLEIVVPGPEGDQVYEMFVQDDPPDEDVRVHVAPGEDIDMIDDEQLERGDNGREEVEDEVDEDVYRNMAVDDDSREVIVVSDDD</sequence>
<feature type="compositionally biased region" description="Low complexity" evidence="2">
    <location>
        <begin position="572"/>
        <end position="582"/>
    </location>
</feature>
<feature type="coiled-coil region" evidence="1">
    <location>
        <begin position="355"/>
        <end position="396"/>
    </location>
</feature>
<proteinExistence type="predicted"/>
<keyword evidence="4" id="KW-1185">Reference proteome</keyword>
<dbReference type="Proteomes" id="UP000094819">
    <property type="component" value="Unassembled WGS sequence"/>
</dbReference>
<feature type="compositionally biased region" description="Basic and acidic residues" evidence="2">
    <location>
        <begin position="103"/>
        <end position="114"/>
    </location>
</feature>
<feature type="compositionally biased region" description="Polar residues" evidence="2">
    <location>
        <begin position="536"/>
        <end position="545"/>
    </location>
</feature>
<feature type="compositionally biased region" description="Low complexity" evidence="2">
    <location>
        <begin position="198"/>
        <end position="230"/>
    </location>
</feature>
<feature type="compositionally biased region" description="Basic and acidic residues" evidence="2">
    <location>
        <begin position="858"/>
        <end position="876"/>
    </location>
</feature>
<feature type="region of interest" description="Disordered" evidence="2">
    <location>
        <begin position="408"/>
        <end position="638"/>
    </location>
</feature>
<feature type="region of interest" description="Disordered" evidence="2">
    <location>
        <begin position="1202"/>
        <end position="1221"/>
    </location>
</feature>
<dbReference type="RefSeq" id="XP_019029998.1">
    <property type="nucleotide sequence ID" value="XM_019177959.1"/>
</dbReference>
<feature type="compositionally biased region" description="Low complexity" evidence="2">
    <location>
        <begin position="592"/>
        <end position="613"/>
    </location>
</feature>
<dbReference type="EMBL" id="AWGH01000019">
    <property type="protein sequence ID" value="ODN91372.1"/>
    <property type="molecule type" value="Genomic_DNA"/>
</dbReference>
<evidence type="ECO:0000256" key="2">
    <source>
        <dbReference type="SAM" id="MobiDB-lite"/>
    </source>
</evidence>
<dbReference type="AlphaFoldDB" id="A0A1E3IS25"/>
<feature type="compositionally biased region" description="Low complexity" evidence="2">
    <location>
        <begin position="180"/>
        <end position="191"/>
    </location>
</feature>
<feature type="compositionally biased region" description="Acidic residues" evidence="2">
    <location>
        <begin position="614"/>
        <end position="638"/>
    </location>
</feature>
<comment type="caution">
    <text evidence="3">The sequence shown here is derived from an EMBL/GenBank/DDBJ whole genome shotgun (WGS) entry which is preliminary data.</text>
</comment>
<feature type="compositionally biased region" description="Low complexity" evidence="2">
    <location>
        <begin position="553"/>
        <end position="562"/>
    </location>
</feature>
<organism evidence="3 4">
    <name type="scientific">Cryptococcus wingfieldii CBS 7118</name>
    <dbReference type="NCBI Taxonomy" id="1295528"/>
    <lineage>
        <taxon>Eukaryota</taxon>
        <taxon>Fungi</taxon>
        <taxon>Dikarya</taxon>
        <taxon>Basidiomycota</taxon>
        <taxon>Agaricomycotina</taxon>
        <taxon>Tremellomycetes</taxon>
        <taxon>Tremellales</taxon>
        <taxon>Cryptococcaceae</taxon>
        <taxon>Cryptococcus</taxon>
    </lineage>
</organism>
<evidence type="ECO:0000313" key="4">
    <source>
        <dbReference type="Proteomes" id="UP000094819"/>
    </source>
</evidence>
<gene>
    <name evidence="3" type="ORF">L198_05884</name>
</gene>
<feature type="compositionally biased region" description="Pro residues" evidence="2">
    <location>
        <begin position="69"/>
        <end position="79"/>
    </location>
</feature>
<keyword evidence="1" id="KW-0175">Coiled coil</keyword>
<accession>A0A1E3IS25</accession>
<evidence type="ECO:0000256" key="1">
    <source>
        <dbReference type="SAM" id="Coils"/>
    </source>
</evidence>
<feature type="region of interest" description="Disordered" evidence="2">
    <location>
        <begin position="845"/>
        <end position="876"/>
    </location>
</feature>
<dbReference type="GeneID" id="30195096"/>
<feature type="region of interest" description="Disordered" evidence="2">
    <location>
        <begin position="23"/>
        <end position="287"/>
    </location>
</feature>
<protein>
    <submittedName>
        <fullName evidence="3">Uncharacterized protein</fullName>
    </submittedName>
</protein>
<feature type="compositionally biased region" description="Pro residues" evidence="2">
    <location>
        <begin position="87"/>
        <end position="101"/>
    </location>
</feature>
<name>A0A1E3IS25_9TREE</name>
<evidence type="ECO:0000313" key="3">
    <source>
        <dbReference type="EMBL" id="ODN91372.1"/>
    </source>
</evidence>
<feature type="compositionally biased region" description="Low complexity" evidence="2">
    <location>
        <begin position="240"/>
        <end position="251"/>
    </location>
</feature>
<reference evidence="3 4" key="1">
    <citation type="submission" date="2016-06" db="EMBL/GenBank/DDBJ databases">
        <title>Evolution of pathogenesis and genome organization in the Tremellales.</title>
        <authorList>
            <person name="Cuomo C."/>
            <person name="Litvintseva A."/>
            <person name="Heitman J."/>
            <person name="Chen Y."/>
            <person name="Sun S."/>
            <person name="Springer D."/>
            <person name="Dromer F."/>
            <person name="Young S."/>
            <person name="Zeng Q."/>
            <person name="Chapman S."/>
            <person name="Gujja S."/>
            <person name="Saif S."/>
            <person name="Birren B."/>
        </authorList>
    </citation>
    <scope>NUCLEOTIDE SEQUENCE [LARGE SCALE GENOMIC DNA]</scope>
    <source>
        <strain evidence="3 4">CBS 7118</strain>
    </source>
</reference>
<dbReference type="OrthoDB" id="3366922at2759"/>
<feature type="compositionally biased region" description="Acidic residues" evidence="2">
    <location>
        <begin position="848"/>
        <end position="857"/>
    </location>
</feature>